<keyword evidence="2" id="KW-1133">Transmembrane helix</keyword>
<feature type="region of interest" description="Disordered" evidence="1">
    <location>
        <begin position="277"/>
        <end position="317"/>
    </location>
</feature>
<dbReference type="PANTHER" id="PTHR36593">
    <property type="entry name" value="EXPORTED SERINE/THREONINE PROTEIN KINASE"/>
    <property type="match status" value="1"/>
</dbReference>
<dbReference type="EMBL" id="KQ235486">
    <property type="protein sequence ID" value="KMZ98261.1"/>
    <property type="molecule type" value="Genomic_DNA"/>
</dbReference>
<evidence type="ECO:0000256" key="2">
    <source>
        <dbReference type="SAM" id="Phobius"/>
    </source>
</evidence>
<feature type="region of interest" description="Disordered" evidence="1">
    <location>
        <begin position="346"/>
        <end position="402"/>
    </location>
</feature>
<dbReference type="OrthoDB" id="392774at2759"/>
<dbReference type="PANTHER" id="PTHR36593:SF1">
    <property type="entry name" value="EXPORTED SERINE_THREONINE PROTEIN KINASE"/>
    <property type="match status" value="1"/>
</dbReference>
<feature type="region of interest" description="Disordered" evidence="1">
    <location>
        <begin position="665"/>
        <end position="702"/>
    </location>
</feature>
<sequence length="1069" mass="121039">MRKKYAKNTQKIRKKCTKNAQKIPAKQTMGEKSNDLSKVHEIKAILRRIKKSENAKEKFGNILKLSRYTSYLQEGEKLKVSQCIDVHFISFLLRSDNCFQLFALRLVNSLVAESTQAYLRRCMPFVNSIIFYYCDFVNELNEQVGAKRARAEGKGEGSDGSDGSERSHELEDAWGNYSTEGINDIYCECLEYLLKMLPFLKEGEIVDNSFFPREGNSVSFDADMYFLQKRLKKGGSPPPPAPFGGARGGLKGVKESLHGGEKREDFHVGEAVIEGVREGVSEGVSEGVGEGGDMLEGDTSRDTSREDPSSGEEDVLAEPVSLVELLFDALSENIRMVEVMRSTVGECNGGEELPKGEETPKGVNTPNGENTPKGETPPKGETHNGGLPNGEPPNRAAPPPDKASLVLNRVRGAECLLNSRSVDMTLLLLNNTLLKLSGSQFVQEYFHLLNRVIETYSQNRVTSMKCQINLNVHIKKQGCLNVLERRSVYKLYANIICLFSKVKVQEEKEVLYTLFSSVYSCLSFSFLNERSVDILKTPLSYMNVELYLFAEQVMKHMGGEKHVGGEKYIGGEKHMGGDTYPFGGTSSRQIIPLICRNIEHVVNFIGQDGVCAVKGQAADSAGDPPPRVNLPMGELHTIIGKIKKAIEVVIEFFKDVKSHLRGVGEQGEVNRSGEKRGVNRSGEQRAVNRSGEPDKLNRSGEPFKTLKEDFNPQLTSMMHLLCNYLLFENGHYVDDLLGLLELFAIWADEERDFLAFLLIIKHVHADRYIHSKQFVTKLFLLILDPSMKNIVHIKILYDIFYKCIFNVVESVQIVQNHHMVKFPPEHVHNFFSQDYDLVLPCNIPIDKLNGVPFVYIICEDEYSKRMDDQLFTRNISSLLSFSVNFFFHYYFFFLMPSKGQAAKSESYLFERNYFNASAGHIRTDERGFFLALKVLFTISSLLFLRFDASVLAALLDRHPALFLQDCLIASLLNLKFEVELGKDVEGEGTLKEKEATRKRSKRLKYFLQNLGLTYLVMYYHPTFVSLLIFRLKQVKKACGEIRFQTSKANMQERHLSICAFLNRFIETYV</sequence>
<reference evidence="3 4" key="1">
    <citation type="submission" date="2011-09" db="EMBL/GenBank/DDBJ databases">
        <title>The Genome Sequence of Plasmodium vivax North Korean.</title>
        <authorList>
            <consortium name="The Broad Institute Genome Sequencing Platform"/>
            <consortium name="The Broad Institute Genome Sequencing Center for Infectious Disease"/>
            <person name="Neafsey D."/>
            <person name="Carlton J."/>
            <person name="Barnwell J."/>
            <person name="Collins W."/>
            <person name="Escalante A."/>
            <person name="Mullikin J."/>
            <person name="Saul A."/>
            <person name="Guigo R."/>
            <person name="Camara F."/>
            <person name="Young S.K."/>
            <person name="Zeng Q."/>
            <person name="Gargeya S."/>
            <person name="Fitzgerald M."/>
            <person name="Haas B."/>
            <person name="Abouelleil A."/>
            <person name="Alvarado L."/>
            <person name="Arachchi H.M."/>
            <person name="Berlin A."/>
            <person name="Brown A."/>
            <person name="Chapman S.B."/>
            <person name="Chen Z."/>
            <person name="Dunbar C."/>
            <person name="Freedman E."/>
            <person name="Gearin G."/>
            <person name="Gellesch M."/>
            <person name="Goldberg J."/>
            <person name="Griggs A."/>
            <person name="Gujja S."/>
            <person name="Heiman D."/>
            <person name="Howarth C."/>
            <person name="Larson L."/>
            <person name="Lui A."/>
            <person name="MacDonald P.J.P."/>
            <person name="Montmayeur A."/>
            <person name="Murphy C."/>
            <person name="Neiman D."/>
            <person name="Pearson M."/>
            <person name="Priest M."/>
            <person name="Roberts A."/>
            <person name="Saif S."/>
            <person name="Shea T."/>
            <person name="Shenoy N."/>
            <person name="Sisk P."/>
            <person name="Stolte C."/>
            <person name="Sykes S."/>
            <person name="Wortman J."/>
            <person name="Nusbaum C."/>
            <person name="Birren B."/>
        </authorList>
    </citation>
    <scope>NUCLEOTIDE SEQUENCE [LARGE SCALE GENOMIC DNA]</scope>
    <source>
        <strain evidence="3 4">North Korean</strain>
    </source>
</reference>
<keyword evidence="2" id="KW-0812">Transmembrane</keyword>
<feature type="compositionally biased region" description="Basic residues" evidence="1">
    <location>
        <begin position="1"/>
        <end position="17"/>
    </location>
</feature>
<protein>
    <submittedName>
        <fullName evidence="3">Uncharacterized protein</fullName>
    </submittedName>
</protein>
<gene>
    <name evidence="3" type="ORF">PVNG_04871</name>
</gene>
<feature type="transmembrane region" description="Helical" evidence="2">
    <location>
        <begin position="1006"/>
        <end position="1029"/>
    </location>
</feature>
<feature type="transmembrane region" description="Helical" evidence="2">
    <location>
        <begin position="927"/>
        <end position="946"/>
    </location>
</feature>
<organism evidence="3 4">
    <name type="scientific">Plasmodium vivax North Korean</name>
    <dbReference type="NCBI Taxonomy" id="1035514"/>
    <lineage>
        <taxon>Eukaryota</taxon>
        <taxon>Sar</taxon>
        <taxon>Alveolata</taxon>
        <taxon>Apicomplexa</taxon>
        <taxon>Aconoidasida</taxon>
        <taxon>Haemosporida</taxon>
        <taxon>Plasmodiidae</taxon>
        <taxon>Plasmodium</taxon>
        <taxon>Plasmodium (Plasmodium)</taxon>
    </lineage>
</organism>
<name>A0A0J9TSI1_PLAVI</name>
<keyword evidence="2" id="KW-0472">Membrane</keyword>
<evidence type="ECO:0000256" key="1">
    <source>
        <dbReference type="SAM" id="MobiDB-lite"/>
    </source>
</evidence>
<dbReference type="Proteomes" id="UP000053239">
    <property type="component" value="Unassembled WGS sequence"/>
</dbReference>
<feature type="region of interest" description="Disordered" evidence="1">
    <location>
        <begin position="149"/>
        <end position="169"/>
    </location>
</feature>
<feature type="compositionally biased region" description="Basic and acidic residues" evidence="1">
    <location>
        <begin position="298"/>
        <end position="308"/>
    </location>
</feature>
<accession>A0A0J9TSI1</accession>
<evidence type="ECO:0000313" key="4">
    <source>
        <dbReference type="Proteomes" id="UP000053239"/>
    </source>
</evidence>
<dbReference type="AlphaFoldDB" id="A0A0J9TSI1"/>
<proteinExistence type="predicted"/>
<evidence type="ECO:0000313" key="3">
    <source>
        <dbReference type="EMBL" id="KMZ98261.1"/>
    </source>
</evidence>
<feature type="region of interest" description="Disordered" evidence="1">
    <location>
        <begin position="1"/>
        <end position="34"/>
    </location>
</feature>
<feature type="transmembrane region" description="Helical" evidence="2">
    <location>
        <begin position="875"/>
        <end position="894"/>
    </location>
</feature>